<comment type="caution">
    <text evidence="2">The sequence shown here is derived from an EMBL/GenBank/DDBJ whole genome shotgun (WGS) entry which is preliminary data.</text>
</comment>
<feature type="compositionally biased region" description="Polar residues" evidence="1">
    <location>
        <begin position="141"/>
        <end position="156"/>
    </location>
</feature>
<feature type="region of interest" description="Disordered" evidence="1">
    <location>
        <begin position="140"/>
        <end position="162"/>
    </location>
</feature>
<dbReference type="EMBL" id="SOAW01000001">
    <property type="protein sequence ID" value="TDT33264.1"/>
    <property type="molecule type" value="Genomic_DNA"/>
</dbReference>
<gene>
    <name evidence="2" type="ORF">CLV29_0869</name>
</gene>
<reference evidence="2 3" key="1">
    <citation type="submission" date="2019-03" db="EMBL/GenBank/DDBJ databases">
        <title>Genomic Encyclopedia of Archaeal and Bacterial Type Strains, Phase II (KMG-II): from individual species to whole genera.</title>
        <authorList>
            <person name="Goeker M."/>
        </authorList>
    </citation>
    <scope>NUCLEOTIDE SEQUENCE [LARGE SCALE GENOMIC DNA]</scope>
    <source>
        <strain evidence="2 3">DSM 24323</strain>
    </source>
</reference>
<sequence length="219" mass="23499">MPGNRRVEHHAGPGLPIVGQVSGIKGAEVEPEAFRRACAELAAATWRPEFTIDDMPAPQRIAPFAIAISADVTDAEDNDIANGRLILLHDPAGSEAWDGTFRLVTFARAEIDAEMVADPLLNPVGWSWLTEPLETREVPFSNPSGTVTSVSSQSFGQLGDEDPRAEMEIRASWTPLLEADGSGLSAHVQAWQDLLATMAGLPPVPDGVVMLSGRRRSAR</sequence>
<evidence type="ECO:0000256" key="1">
    <source>
        <dbReference type="SAM" id="MobiDB-lite"/>
    </source>
</evidence>
<protein>
    <recommendedName>
        <fullName evidence="4">DUF3000 family protein</fullName>
    </recommendedName>
</protein>
<name>A0A4R7J7M4_9ACTN</name>
<organism evidence="2 3">
    <name type="scientific">Naumannella halotolerans</name>
    <dbReference type="NCBI Taxonomy" id="993414"/>
    <lineage>
        <taxon>Bacteria</taxon>
        <taxon>Bacillati</taxon>
        <taxon>Actinomycetota</taxon>
        <taxon>Actinomycetes</taxon>
        <taxon>Propionibacteriales</taxon>
        <taxon>Propionibacteriaceae</taxon>
        <taxon>Naumannella</taxon>
    </lineage>
</organism>
<evidence type="ECO:0008006" key="4">
    <source>
        <dbReference type="Google" id="ProtNLM"/>
    </source>
</evidence>
<keyword evidence="3" id="KW-1185">Reference proteome</keyword>
<dbReference type="Pfam" id="PF11452">
    <property type="entry name" value="DUF3000"/>
    <property type="match status" value="1"/>
</dbReference>
<proteinExistence type="predicted"/>
<evidence type="ECO:0000313" key="3">
    <source>
        <dbReference type="Proteomes" id="UP000295371"/>
    </source>
</evidence>
<dbReference type="AlphaFoldDB" id="A0A4R7J7M4"/>
<dbReference type="Proteomes" id="UP000295371">
    <property type="component" value="Unassembled WGS sequence"/>
</dbReference>
<accession>A0A4R7J7M4</accession>
<evidence type="ECO:0000313" key="2">
    <source>
        <dbReference type="EMBL" id="TDT33264.1"/>
    </source>
</evidence>
<dbReference type="InterPro" id="IPR021555">
    <property type="entry name" value="DUF3000"/>
</dbReference>